<dbReference type="PROSITE" id="PS50088">
    <property type="entry name" value="ANK_REPEAT"/>
    <property type="match status" value="2"/>
</dbReference>
<feature type="compositionally biased region" description="Low complexity" evidence="2">
    <location>
        <begin position="770"/>
        <end position="784"/>
    </location>
</feature>
<dbReference type="PANTHER" id="PTHR16027">
    <property type="entry name" value="DILUTE DOMAIN-CONTAINING PROTEIN YPR089W"/>
    <property type="match status" value="1"/>
</dbReference>
<dbReference type="SMART" id="SM01132">
    <property type="entry name" value="DIL"/>
    <property type="match status" value="1"/>
</dbReference>
<dbReference type="SMART" id="SM00248">
    <property type="entry name" value="ANK"/>
    <property type="match status" value="3"/>
</dbReference>
<feature type="region of interest" description="Disordered" evidence="2">
    <location>
        <begin position="127"/>
        <end position="151"/>
    </location>
</feature>
<evidence type="ECO:0000256" key="2">
    <source>
        <dbReference type="SAM" id="MobiDB-lite"/>
    </source>
</evidence>
<dbReference type="GO" id="GO:0051020">
    <property type="term" value="F:GTPase binding"/>
    <property type="evidence" value="ECO:0007669"/>
    <property type="project" value="TreeGrafter"/>
</dbReference>
<feature type="compositionally biased region" description="Low complexity" evidence="2">
    <location>
        <begin position="302"/>
        <end position="313"/>
    </location>
</feature>
<keyword evidence="1" id="KW-0040">ANK repeat</keyword>
<evidence type="ECO:0000313" key="4">
    <source>
        <dbReference type="EMBL" id="KAE8267065.1"/>
    </source>
</evidence>
<organism evidence="4 5">
    <name type="scientific">Tilletia walkeri</name>
    <dbReference type="NCBI Taxonomy" id="117179"/>
    <lineage>
        <taxon>Eukaryota</taxon>
        <taxon>Fungi</taxon>
        <taxon>Dikarya</taxon>
        <taxon>Basidiomycota</taxon>
        <taxon>Ustilaginomycotina</taxon>
        <taxon>Exobasidiomycetes</taxon>
        <taxon>Tilletiales</taxon>
        <taxon>Tilletiaceae</taxon>
        <taxon>Tilletia</taxon>
    </lineage>
</organism>
<feature type="region of interest" description="Disordered" evidence="2">
    <location>
        <begin position="1224"/>
        <end position="1285"/>
    </location>
</feature>
<feature type="compositionally biased region" description="Low complexity" evidence="2">
    <location>
        <begin position="1230"/>
        <end position="1243"/>
    </location>
</feature>
<protein>
    <recommendedName>
        <fullName evidence="3">Dilute domain-containing protein</fullName>
    </recommendedName>
</protein>
<feature type="compositionally biased region" description="Low complexity" evidence="2">
    <location>
        <begin position="129"/>
        <end position="138"/>
    </location>
</feature>
<dbReference type="PROSITE" id="PS50297">
    <property type="entry name" value="ANK_REP_REGION"/>
    <property type="match status" value="2"/>
</dbReference>
<dbReference type="Pfam" id="PF12796">
    <property type="entry name" value="Ank_2"/>
    <property type="match status" value="1"/>
</dbReference>
<dbReference type="InterPro" id="IPR052072">
    <property type="entry name" value="Vascular_dev_regulator"/>
</dbReference>
<feature type="compositionally biased region" description="Low complexity" evidence="2">
    <location>
        <begin position="1266"/>
        <end position="1277"/>
    </location>
</feature>
<dbReference type="Gene3D" id="1.25.40.20">
    <property type="entry name" value="Ankyrin repeat-containing domain"/>
    <property type="match status" value="1"/>
</dbReference>
<feature type="region of interest" description="Disordered" evidence="2">
    <location>
        <begin position="1019"/>
        <end position="1093"/>
    </location>
</feature>
<feature type="region of interest" description="Disordered" evidence="2">
    <location>
        <begin position="1327"/>
        <end position="1488"/>
    </location>
</feature>
<evidence type="ECO:0000313" key="5">
    <source>
        <dbReference type="Proteomes" id="UP000078113"/>
    </source>
</evidence>
<feature type="compositionally biased region" description="Low complexity" evidence="2">
    <location>
        <begin position="1413"/>
        <end position="1423"/>
    </location>
</feature>
<feature type="repeat" description="ANK" evidence="1">
    <location>
        <begin position="182"/>
        <end position="214"/>
    </location>
</feature>
<dbReference type="InterPro" id="IPR002110">
    <property type="entry name" value="Ankyrin_rpt"/>
</dbReference>
<sequence>MASTAFGLDTELAGGDRVPASTSLRLLDYDLAAHAPTVPVLERICAASATHSPSASASTSSSAGPNRVLRSRLHQALLRAADSGDSDVLSWLIDPVGPAWPHLFADDQPHPPPAGLKPDLTACRTESDLALSSSSTATGQAPPSSQLRGTGPLVLAASSGHLEVVRTLVLQAGCDIDERDEAGWTALMWAVSASNLPLVSFLLSNGADVEIQSIRGASVEDFLVTGAGTSTGALNDAARMGEDDDLLGPRGARAGMLAVASDRELIADMIYEQMRIARKNRAKSSGAFRAPIPFSGTPQKHSNTSYSVSRSSSPTKQFAHTPLRSPYNFSPGESSATQTLSPPQPGTSKDGFGSETATPSGPMTPPPHATLAHTRALSGPSQGYSHGSRAVSPIPSGVLTPGSLSKRKLLGRTEREQLAEAELRARELVEGRKRALLETAVLLEIDYPSLLGEGVSLERTAESAMPSSGRSRASMLSPLPARTRGRKARPNTGGLPSGCGALEVGSDPLSAIFSFDSIPPDQMLVFSVSELDILLDVFVTNAKPYRAPWARRAMPANALYLCARWAAVSGDEDLMDELVLNSINRVQEAIHTHHARLNHLVFWLFNMTLLLHYFQRDASLNELEVVVADYQPLLRDIVDEIFVFVIRDAERRIDKILDVAMLEHESVPGLGDDIRFEGEWAGLNSTLRSLAGSMKSSMAAATDAAGTGYVAPGGLGLPGAQGDALGGAKGRRPLSQIFSRREMPGSPSGAVGPAMSGSTPASAMPVHFQGSSPSNSAIPGSSPAGKAGASSFRISADLMGSSRDSIAANLASSRGGQSLTAQEALAKPTPRTITMLLSATLHVLQLYEINPCVIVQALSQIFYWIGCELFNRMLGLGSTTATSTSSRNKRFLCRSRAMHIRLNISALEDWARSNALPLSIVNAHITPLRELVSWLQCQSSLREFDALIMTMQSLRALNPAQMRKAVKEYRYEVGESRMSEECLQYLEQLQKDWERRSRELEEAARQVEQRRLTRARLERQADRERLSPSERYRDREQSRAQTRGRSASPMLHPNSAGHASKHHRSGTATQDGSTPDSRSPSPSEDGSEGLPDISASKSVESALTEVNEDDLSPAERIAHRAQLAIDSLFETGRSMNDYIPPWTAAGAPPGASGEVIAPCGPSGPAEMIVGESLHSREMLPFALPSKLEALVVTPGDAFGFGRGHFTGTGSPALKNLRAAAGSFVPPGQDSGISSSPSVRGPSSDNQSRRRSKSELSGGGGEIAPESASVTSGTSSSALTNASTRSSCSSLYPMGKGFAAGGAWDPVPILPDGFIEQVDRYLERVTRSSPINPHSRPGQPASQQQHYYHSDPGQTPTDANPREPPWLVQQSTDGHSYRSNEEGLSLQQGESDLSTSQSARTEVGRGHQESTGHQQQQQQQQQYQNHARSESGLSSIPTRLHIPPERLQPHRLGDGKNSKQGNGSADSLITPIARPNAVPVRSPSGRQLL</sequence>
<reference evidence="4" key="1">
    <citation type="submission" date="2016-04" db="EMBL/GenBank/DDBJ databases">
        <authorList>
            <person name="Nguyen H.D."/>
            <person name="Samba Siva P."/>
            <person name="Cullis J."/>
            <person name="Levesque C.A."/>
            <person name="Hambleton S."/>
        </authorList>
    </citation>
    <scope>NUCLEOTIDE SEQUENCE</scope>
    <source>
        <strain evidence="4">DAOMC 236422</strain>
    </source>
</reference>
<feature type="compositionally biased region" description="Polar residues" evidence="2">
    <location>
        <begin position="1457"/>
        <end position="1466"/>
    </location>
</feature>
<dbReference type="EMBL" id="LWDG02000262">
    <property type="protein sequence ID" value="KAE8267065.1"/>
    <property type="molecule type" value="Genomic_DNA"/>
</dbReference>
<dbReference type="Pfam" id="PF01843">
    <property type="entry name" value="DIL"/>
    <property type="match status" value="1"/>
</dbReference>
<feature type="compositionally biased region" description="Polar residues" evidence="2">
    <location>
        <begin position="1339"/>
        <end position="1357"/>
    </location>
</feature>
<proteinExistence type="predicted"/>
<dbReference type="InterPro" id="IPR036770">
    <property type="entry name" value="Ankyrin_rpt-contain_sf"/>
</dbReference>
<feature type="compositionally biased region" description="Polar residues" evidence="2">
    <location>
        <begin position="139"/>
        <end position="148"/>
    </location>
</feature>
<feature type="compositionally biased region" description="Basic and acidic residues" evidence="2">
    <location>
        <begin position="1441"/>
        <end position="1456"/>
    </location>
</feature>
<evidence type="ECO:0000256" key="1">
    <source>
        <dbReference type="PROSITE-ProRule" id="PRU00023"/>
    </source>
</evidence>
<dbReference type="CDD" id="cd15473">
    <property type="entry name" value="Myo5p-like_CBD_DIL_ANK"/>
    <property type="match status" value="1"/>
</dbReference>
<feature type="region of interest" description="Disordered" evidence="2">
    <location>
        <begin position="739"/>
        <end position="784"/>
    </location>
</feature>
<keyword evidence="5" id="KW-1185">Reference proteome</keyword>
<feature type="compositionally biased region" description="Polar residues" evidence="2">
    <location>
        <begin position="1384"/>
        <end position="1399"/>
    </location>
</feature>
<accession>A0A8X7N797</accession>
<dbReference type="InterPro" id="IPR037986">
    <property type="entry name" value="Myo5p-like_CBD_DIL"/>
</dbReference>
<reference evidence="4" key="2">
    <citation type="journal article" date="2019" name="IMA Fungus">
        <title>Genome sequencing and comparison of five Tilletia species to identify candidate genes for the detection of regulated species infecting wheat.</title>
        <authorList>
            <person name="Nguyen H.D.T."/>
            <person name="Sultana T."/>
            <person name="Kesanakurti P."/>
            <person name="Hambleton S."/>
        </authorList>
    </citation>
    <scope>NUCLEOTIDE SEQUENCE</scope>
    <source>
        <strain evidence="4">DAOMC 236422</strain>
    </source>
</reference>
<dbReference type="PROSITE" id="PS51126">
    <property type="entry name" value="DILUTE"/>
    <property type="match status" value="1"/>
</dbReference>
<dbReference type="InterPro" id="IPR002710">
    <property type="entry name" value="Dilute_dom"/>
</dbReference>
<evidence type="ECO:0000259" key="3">
    <source>
        <dbReference type="PROSITE" id="PS51126"/>
    </source>
</evidence>
<name>A0A8X7N797_9BASI</name>
<dbReference type="Proteomes" id="UP000078113">
    <property type="component" value="Unassembled WGS sequence"/>
</dbReference>
<feature type="compositionally biased region" description="Polar residues" evidence="2">
    <location>
        <begin position="327"/>
        <end position="341"/>
    </location>
</feature>
<feature type="compositionally biased region" description="Basic and acidic residues" evidence="2">
    <location>
        <begin position="1019"/>
        <end position="1038"/>
    </location>
</feature>
<feature type="region of interest" description="Disordered" evidence="2">
    <location>
        <begin position="288"/>
        <end position="411"/>
    </location>
</feature>
<feature type="domain" description="Dilute" evidence="3">
    <location>
        <begin position="580"/>
        <end position="992"/>
    </location>
</feature>
<gene>
    <name evidence="4" type="ORF">A4X09_0g5281</name>
</gene>
<dbReference type="SUPFAM" id="SSF48403">
    <property type="entry name" value="Ankyrin repeat"/>
    <property type="match status" value="1"/>
</dbReference>
<dbReference type="PANTHER" id="PTHR16027:SF6">
    <property type="entry name" value="DILUTE DOMAIN-CONTAINING PROTEIN"/>
    <property type="match status" value="1"/>
</dbReference>
<feature type="compositionally biased region" description="Polar residues" evidence="2">
    <location>
        <begin position="1066"/>
        <end position="1084"/>
    </location>
</feature>
<feature type="repeat" description="ANK" evidence="1">
    <location>
        <begin position="148"/>
        <end position="181"/>
    </location>
</feature>
<comment type="caution">
    <text evidence="4">The sequence shown here is derived from an EMBL/GenBank/DDBJ whole genome shotgun (WGS) entry which is preliminary data.</text>
</comment>